<name>A0A3A8EVN6_9GAMM</name>
<reference evidence="4 5" key="1">
    <citation type="submission" date="2018-09" db="EMBL/GenBank/DDBJ databases">
        <title>The draft genome of Acinetobacter spp. strains.</title>
        <authorList>
            <person name="Qin J."/>
            <person name="Feng Y."/>
            <person name="Zong Z."/>
        </authorList>
    </citation>
    <scope>NUCLEOTIDE SEQUENCE [LARGE SCALE GENOMIC DNA]</scope>
    <source>
        <strain evidence="4 5">WCHAc060115</strain>
    </source>
</reference>
<evidence type="ECO:0000313" key="5">
    <source>
        <dbReference type="Proteomes" id="UP000280405"/>
    </source>
</evidence>
<dbReference type="CDD" id="cd01949">
    <property type="entry name" value="GGDEF"/>
    <property type="match status" value="1"/>
</dbReference>
<dbReference type="Pfam" id="PF00990">
    <property type="entry name" value="GGDEF"/>
    <property type="match status" value="1"/>
</dbReference>
<dbReference type="GO" id="GO:0052621">
    <property type="term" value="F:diguanylate cyclase activity"/>
    <property type="evidence" value="ECO:0007669"/>
    <property type="project" value="UniProtKB-EC"/>
</dbReference>
<evidence type="ECO:0000256" key="1">
    <source>
        <dbReference type="ARBA" id="ARBA00012528"/>
    </source>
</evidence>
<dbReference type="EC" id="2.7.7.65" evidence="1"/>
<dbReference type="OrthoDB" id="6685102at2"/>
<dbReference type="GO" id="GO:0043709">
    <property type="term" value="P:cell adhesion involved in single-species biofilm formation"/>
    <property type="evidence" value="ECO:0007669"/>
    <property type="project" value="TreeGrafter"/>
</dbReference>
<feature type="domain" description="GGDEF" evidence="3">
    <location>
        <begin position="66"/>
        <end position="198"/>
    </location>
</feature>
<dbReference type="SUPFAM" id="SSF55073">
    <property type="entry name" value="Nucleotide cyclase"/>
    <property type="match status" value="1"/>
</dbReference>
<comment type="caution">
    <text evidence="4">The sequence shown here is derived from an EMBL/GenBank/DDBJ whole genome shotgun (WGS) entry which is preliminary data.</text>
</comment>
<dbReference type="PANTHER" id="PTHR45138:SF9">
    <property type="entry name" value="DIGUANYLATE CYCLASE DGCM-RELATED"/>
    <property type="match status" value="1"/>
</dbReference>
<dbReference type="Gene3D" id="3.30.70.270">
    <property type="match status" value="1"/>
</dbReference>
<evidence type="ECO:0000313" key="4">
    <source>
        <dbReference type="EMBL" id="RKG38907.1"/>
    </source>
</evidence>
<evidence type="ECO:0000259" key="3">
    <source>
        <dbReference type="PROSITE" id="PS50887"/>
    </source>
</evidence>
<dbReference type="Proteomes" id="UP000280405">
    <property type="component" value="Unassembled WGS sequence"/>
</dbReference>
<dbReference type="GO" id="GO:1902201">
    <property type="term" value="P:negative regulation of bacterial-type flagellum-dependent cell motility"/>
    <property type="evidence" value="ECO:0007669"/>
    <property type="project" value="TreeGrafter"/>
</dbReference>
<dbReference type="InterPro" id="IPR000160">
    <property type="entry name" value="GGDEF_dom"/>
</dbReference>
<dbReference type="InterPro" id="IPR050469">
    <property type="entry name" value="Diguanylate_Cyclase"/>
</dbReference>
<dbReference type="NCBIfam" id="TIGR00254">
    <property type="entry name" value="GGDEF"/>
    <property type="match status" value="1"/>
</dbReference>
<sequence length="200" mass="22546">MRNKVYSKRRRKIHSLFNQVLKTSFISKLMGKSQLDNHLEIDSVTGIYNQFAINNYLKELHPQPEANFGIILLSIDNLKQVKEKFNQKIADKALLSTAQQLTHHIRDTDLVGRYSESEFIIILGDVTQDQAIGIADRLTKLINKNALKANRKNVSLKASCGVSVSEKDSISDNVLQQADQALYLAKTNGVSFYSNTHLLS</sequence>
<proteinExistence type="predicted"/>
<dbReference type="PANTHER" id="PTHR45138">
    <property type="entry name" value="REGULATORY COMPONENTS OF SENSORY TRANSDUCTION SYSTEM"/>
    <property type="match status" value="1"/>
</dbReference>
<dbReference type="PROSITE" id="PS50887">
    <property type="entry name" value="GGDEF"/>
    <property type="match status" value="1"/>
</dbReference>
<protein>
    <recommendedName>
        <fullName evidence="1">diguanylate cyclase</fullName>
        <ecNumber evidence="1">2.7.7.65</ecNumber>
    </recommendedName>
</protein>
<gene>
    <name evidence="4" type="ORF">D7V20_06455</name>
</gene>
<dbReference type="InterPro" id="IPR029787">
    <property type="entry name" value="Nucleotide_cyclase"/>
</dbReference>
<organism evidence="4 5">
    <name type="scientific">Acinetobacter rongchengensis</name>
    <dbReference type="NCBI Taxonomy" id="2419601"/>
    <lineage>
        <taxon>Bacteria</taxon>
        <taxon>Pseudomonadati</taxon>
        <taxon>Pseudomonadota</taxon>
        <taxon>Gammaproteobacteria</taxon>
        <taxon>Moraxellales</taxon>
        <taxon>Moraxellaceae</taxon>
        <taxon>Acinetobacter</taxon>
    </lineage>
</organism>
<dbReference type="InterPro" id="IPR043128">
    <property type="entry name" value="Rev_trsase/Diguanyl_cyclase"/>
</dbReference>
<comment type="catalytic activity">
    <reaction evidence="2">
        <text>2 GTP = 3',3'-c-di-GMP + 2 diphosphate</text>
        <dbReference type="Rhea" id="RHEA:24898"/>
        <dbReference type="ChEBI" id="CHEBI:33019"/>
        <dbReference type="ChEBI" id="CHEBI:37565"/>
        <dbReference type="ChEBI" id="CHEBI:58805"/>
        <dbReference type="EC" id="2.7.7.65"/>
    </reaction>
</comment>
<dbReference type="RefSeq" id="WP_120383491.1">
    <property type="nucleotide sequence ID" value="NZ_RAXT01000008.1"/>
</dbReference>
<keyword evidence="5" id="KW-1185">Reference proteome</keyword>
<accession>A0A3A8EVN6</accession>
<evidence type="ECO:0000256" key="2">
    <source>
        <dbReference type="ARBA" id="ARBA00034247"/>
    </source>
</evidence>
<dbReference type="AlphaFoldDB" id="A0A3A8EVN6"/>
<dbReference type="GO" id="GO:0005886">
    <property type="term" value="C:plasma membrane"/>
    <property type="evidence" value="ECO:0007669"/>
    <property type="project" value="TreeGrafter"/>
</dbReference>
<dbReference type="SMART" id="SM00267">
    <property type="entry name" value="GGDEF"/>
    <property type="match status" value="1"/>
</dbReference>
<dbReference type="EMBL" id="RAXT01000008">
    <property type="protein sequence ID" value="RKG38907.1"/>
    <property type="molecule type" value="Genomic_DNA"/>
</dbReference>